<protein>
    <submittedName>
        <fullName evidence="1">Uncharacterized protein</fullName>
    </submittedName>
</protein>
<reference evidence="1" key="1">
    <citation type="submission" date="2022-10" db="EMBL/GenBank/DDBJ databases">
        <title>Tapping the CABI collections for fungal endophytes: first genome assemblies for Collariella, Neodidymelliopsis, Ascochyta clinopodiicola, Didymella pomorum, Didymosphaeria variabile, Neocosmospora piperis and Neocucurbitaria cava.</title>
        <authorList>
            <person name="Hill R."/>
        </authorList>
    </citation>
    <scope>NUCLEOTIDE SEQUENCE</scope>
    <source>
        <strain evidence="1">IMI 356814</strain>
    </source>
</reference>
<organism evidence="1 2">
    <name type="scientific">Neocucurbitaria cava</name>
    <dbReference type="NCBI Taxonomy" id="798079"/>
    <lineage>
        <taxon>Eukaryota</taxon>
        <taxon>Fungi</taxon>
        <taxon>Dikarya</taxon>
        <taxon>Ascomycota</taxon>
        <taxon>Pezizomycotina</taxon>
        <taxon>Dothideomycetes</taxon>
        <taxon>Pleosporomycetidae</taxon>
        <taxon>Pleosporales</taxon>
        <taxon>Pleosporineae</taxon>
        <taxon>Cucurbitariaceae</taxon>
        <taxon>Neocucurbitaria</taxon>
    </lineage>
</organism>
<evidence type="ECO:0000313" key="2">
    <source>
        <dbReference type="Proteomes" id="UP001140560"/>
    </source>
</evidence>
<dbReference type="AlphaFoldDB" id="A0A9W9CJH7"/>
<dbReference type="OrthoDB" id="3788853at2759"/>
<comment type="caution">
    <text evidence="1">The sequence shown here is derived from an EMBL/GenBank/DDBJ whole genome shotgun (WGS) entry which is preliminary data.</text>
</comment>
<evidence type="ECO:0000313" key="1">
    <source>
        <dbReference type="EMBL" id="KAJ4365766.1"/>
    </source>
</evidence>
<proteinExistence type="predicted"/>
<dbReference type="EMBL" id="JAPEUY010000015">
    <property type="protein sequence ID" value="KAJ4365766.1"/>
    <property type="molecule type" value="Genomic_DNA"/>
</dbReference>
<sequence length="266" mass="30464">MNVERCIELHNEILRYGWVNSGHDVSQFETAAKPWMSFFGDDGLAILPDLAPELDLDDIDRILFKRMKRYPLVKRYPLDVVLDYWLNTIRIGRIVAVPKNRPDGPFEDRLGIHPWRHRRFYDSMLNETLDAFNKLVEAIEARLPQGSSSLNDDSIEYGLADADVLQIHEIAPGFAREFLACARTPRFKHIAPGLEVITTSTFSKQPFIPNPDEKANKHDVPAILLFYSKLNYDNSPDRTEYGAGPFGYPCHQITTLPTGLYLDRTD</sequence>
<name>A0A9W9CJH7_9PLEO</name>
<gene>
    <name evidence="1" type="ORF">N0V83_008386</name>
</gene>
<dbReference type="Proteomes" id="UP001140560">
    <property type="component" value="Unassembled WGS sequence"/>
</dbReference>
<accession>A0A9W9CJH7</accession>
<keyword evidence="2" id="KW-1185">Reference proteome</keyword>